<protein>
    <submittedName>
        <fullName evidence="10">Clotting factor B</fullName>
    </submittedName>
</protein>
<feature type="compositionally biased region" description="Polar residues" evidence="6">
    <location>
        <begin position="206"/>
        <end position="218"/>
    </location>
</feature>
<dbReference type="PANTHER" id="PTHR24252">
    <property type="entry name" value="ACROSIN-RELATED"/>
    <property type="match status" value="1"/>
</dbReference>
<feature type="signal peptide" evidence="7">
    <location>
        <begin position="1"/>
        <end position="26"/>
    </location>
</feature>
<evidence type="ECO:0000259" key="9">
    <source>
        <dbReference type="PROSITE" id="PS51888"/>
    </source>
</evidence>
<dbReference type="FunFam" id="2.40.10.10:FF:000006">
    <property type="entry name" value="Serine proteinase stubble"/>
    <property type="match status" value="1"/>
</dbReference>
<dbReference type="PROSITE" id="PS00134">
    <property type="entry name" value="TRYPSIN_HIS"/>
    <property type="match status" value="1"/>
</dbReference>
<dbReference type="InterPro" id="IPR043504">
    <property type="entry name" value="Peptidase_S1_PA_chymotrypsin"/>
</dbReference>
<evidence type="ECO:0000256" key="2">
    <source>
        <dbReference type="ARBA" id="ARBA00022729"/>
    </source>
</evidence>
<dbReference type="SUPFAM" id="SSF50494">
    <property type="entry name" value="Trypsin-like serine proteases"/>
    <property type="match status" value="1"/>
</dbReference>
<keyword evidence="11" id="KW-1185">Reference proteome</keyword>
<organism evidence="10 11">
    <name type="scientific">Stegodyphus mimosarum</name>
    <name type="common">African social velvet spider</name>
    <dbReference type="NCBI Taxonomy" id="407821"/>
    <lineage>
        <taxon>Eukaryota</taxon>
        <taxon>Metazoa</taxon>
        <taxon>Ecdysozoa</taxon>
        <taxon>Arthropoda</taxon>
        <taxon>Chelicerata</taxon>
        <taxon>Arachnida</taxon>
        <taxon>Araneae</taxon>
        <taxon>Araneomorphae</taxon>
        <taxon>Entelegynae</taxon>
        <taxon>Eresoidea</taxon>
        <taxon>Eresidae</taxon>
        <taxon>Stegodyphus</taxon>
    </lineage>
</organism>
<dbReference type="PRINTS" id="PR00722">
    <property type="entry name" value="CHYMOTRYPSIN"/>
</dbReference>
<evidence type="ECO:0000256" key="1">
    <source>
        <dbReference type="ARBA" id="ARBA00022670"/>
    </source>
</evidence>
<feature type="region of interest" description="Disordered" evidence="6">
    <location>
        <begin position="188"/>
        <end position="218"/>
    </location>
</feature>
<feature type="chain" id="PRO_5001830529" evidence="7">
    <location>
        <begin position="27"/>
        <end position="691"/>
    </location>
</feature>
<dbReference type="InterPro" id="IPR009003">
    <property type="entry name" value="Peptidase_S1_PA"/>
</dbReference>
<dbReference type="EMBL" id="KK119602">
    <property type="protein sequence ID" value="KFM76137.1"/>
    <property type="molecule type" value="Genomic_DNA"/>
</dbReference>
<accession>A0A087UFJ8</accession>
<evidence type="ECO:0000256" key="4">
    <source>
        <dbReference type="ARBA" id="ARBA00022825"/>
    </source>
</evidence>
<dbReference type="GO" id="GO:0006508">
    <property type="term" value="P:proteolysis"/>
    <property type="evidence" value="ECO:0007669"/>
    <property type="project" value="UniProtKB-KW"/>
</dbReference>
<keyword evidence="5" id="KW-1015">Disulfide bond</keyword>
<evidence type="ECO:0000256" key="3">
    <source>
        <dbReference type="ARBA" id="ARBA00022801"/>
    </source>
</evidence>
<dbReference type="PROSITE" id="PS51888">
    <property type="entry name" value="CLIP"/>
    <property type="match status" value="1"/>
</dbReference>
<dbReference type="AlphaFoldDB" id="A0A087UFJ8"/>
<feature type="domain" description="Clip" evidence="9">
    <location>
        <begin position="354"/>
        <end position="397"/>
    </location>
</feature>
<feature type="compositionally biased region" description="Polar residues" evidence="6">
    <location>
        <begin position="267"/>
        <end position="302"/>
    </location>
</feature>
<dbReference type="SMART" id="SM00020">
    <property type="entry name" value="Tryp_SPc"/>
    <property type="match status" value="1"/>
</dbReference>
<dbReference type="Pfam" id="PF00089">
    <property type="entry name" value="Trypsin"/>
    <property type="match status" value="1"/>
</dbReference>
<dbReference type="SMART" id="SM00680">
    <property type="entry name" value="CLIP"/>
    <property type="match status" value="1"/>
</dbReference>
<dbReference type="InterPro" id="IPR001314">
    <property type="entry name" value="Peptidase_S1A"/>
</dbReference>
<dbReference type="InterPro" id="IPR018114">
    <property type="entry name" value="TRYPSIN_HIS"/>
</dbReference>
<dbReference type="Proteomes" id="UP000054359">
    <property type="component" value="Unassembled WGS sequence"/>
</dbReference>
<dbReference type="InterPro" id="IPR001254">
    <property type="entry name" value="Trypsin_dom"/>
</dbReference>
<dbReference type="PANTHER" id="PTHR24252:SF7">
    <property type="entry name" value="HYALIN"/>
    <property type="match status" value="1"/>
</dbReference>
<reference evidence="10 11" key="1">
    <citation type="submission" date="2013-11" db="EMBL/GenBank/DDBJ databases">
        <title>Genome sequencing of Stegodyphus mimosarum.</title>
        <authorList>
            <person name="Bechsgaard J."/>
        </authorList>
    </citation>
    <scope>NUCLEOTIDE SEQUENCE [LARGE SCALE GENOMIC DNA]</scope>
</reference>
<keyword evidence="4" id="KW-0720">Serine protease</keyword>
<dbReference type="InterPro" id="IPR022700">
    <property type="entry name" value="CLIP"/>
</dbReference>
<dbReference type="PROSITE" id="PS50240">
    <property type="entry name" value="TRYPSIN_DOM"/>
    <property type="match status" value="1"/>
</dbReference>
<keyword evidence="1" id="KW-0645">Protease</keyword>
<dbReference type="STRING" id="407821.A0A087UFJ8"/>
<evidence type="ECO:0000313" key="10">
    <source>
        <dbReference type="EMBL" id="KFM76137.1"/>
    </source>
</evidence>
<dbReference type="GO" id="GO:0004252">
    <property type="term" value="F:serine-type endopeptidase activity"/>
    <property type="evidence" value="ECO:0007669"/>
    <property type="project" value="InterPro"/>
</dbReference>
<feature type="region of interest" description="Disordered" evidence="6">
    <location>
        <begin position="253"/>
        <end position="320"/>
    </location>
</feature>
<evidence type="ECO:0000256" key="6">
    <source>
        <dbReference type="SAM" id="MobiDB-lite"/>
    </source>
</evidence>
<dbReference type="Gene3D" id="2.40.10.10">
    <property type="entry name" value="Trypsin-like serine proteases"/>
    <property type="match status" value="1"/>
</dbReference>
<keyword evidence="2 7" id="KW-0732">Signal</keyword>
<dbReference type="CDD" id="cd00190">
    <property type="entry name" value="Tryp_SPc"/>
    <property type="match status" value="1"/>
</dbReference>
<evidence type="ECO:0000313" key="11">
    <source>
        <dbReference type="Proteomes" id="UP000054359"/>
    </source>
</evidence>
<feature type="non-terminal residue" evidence="10">
    <location>
        <position position="691"/>
    </location>
</feature>
<gene>
    <name evidence="10" type="ORF">X975_09088</name>
</gene>
<keyword evidence="3" id="KW-0378">Hydrolase</keyword>
<evidence type="ECO:0000259" key="8">
    <source>
        <dbReference type="PROSITE" id="PS50240"/>
    </source>
</evidence>
<dbReference type="OrthoDB" id="6380398at2759"/>
<proteinExistence type="predicted"/>
<name>A0A087UFJ8_STEMI</name>
<feature type="domain" description="Peptidase S1" evidence="8">
    <location>
        <begin position="444"/>
        <end position="690"/>
    </location>
</feature>
<evidence type="ECO:0000256" key="5">
    <source>
        <dbReference type="ARBA" id="ARBA00023157"/>
    </source>
</evidence>
<sequence length="691" mass="76946">MDCKLPSLCIIYRFVLMAVMPCYLNAQIQEAWSKDFETSNNSYSPNSELSFRKGTENFSVKKHSKAMANTDRESLYFASSGGFHHDNTSLHLFVKDDTFSKMNQTERHSNLSKLQENTFKSANHKACSTNCIPKTLHDNVIYDLKYSNYTHADNDIELLKNNQSVSTVKFARYFAKTFFHSPSRNMHLSNEDLKSSGSEAVRYPTKATNSSKFDSDTVDLTSSQNVSAQNHANDMNNTSRRLMLYARSLDHTSEMAERSLRSRRVNQRNNSTTTNKMGRSATPNIQSENHVPVNTSLHTPPSTRVARLPDLSSPPETEADMPANISREELNTFIAEMKASRAGILFDGSETAENCQTSKNEEGICIPLTECKEAMEKLRKEMPRICRWIGDMPVVCCPKISKPRKLSVPGCGTRIVRGLNRMVRQVPRMIPAIPPTKADKKPAVAGGEQSVVGAWPWMAGIYTRNFGIENFLCGAAVINEKHLVTAAHCFQTSGRGRVQTARYVVRVGSIKAMEGSLYLIDSIIIHPEYKRREHYNDIAVIRVKDSMDFSTNVRPICLPNSAEIRGKKLKGRDVTVTGWGDVEFGGQRASILREVTVKVVDLPSCNQSYADMRGTTIPQGLTSQFICAGVPEGGKDACQRDSGGPLMLFENGAWHIVGVVSFGYQCAQAGYPGVYTRITSYLPWLEVTAGS</sequence>
<evidence type="ECO:0000256" key="7">
    <source>
        <dbReference type="SAM" id="SignalP"/>
    </source>
</evidence>